<sequence length="404" mass="45537">MKKLLVLVSLVESRECFQACSEELGSVHRSEPFKVQWKKMMNVTVDESVRNIRKEIVEMMTSDQTWESADAFVLGMRDVDGEFVWFEDEEMILDADLLSNLCKRSLIISRKIRPKARPALFAFPKYSTENVLKLLSVSHLDKYSPEEQLVRTELAACYRLFDLFGWTDTIYGHLTARVINGDKEHFLINPFGLHYSEITASSLVKVDINGEIVDPGSTGDLFGINRAGYVIHSAVHEARDDISCVMHMHYAPCAGLSCIENGFLKALSQTSSIIGDVAYHKSEGIAVNAKERKRLQQDLGSKKKILVLENHGVVTCGESVGEAFLSMFILAEACKIQSEAMCMKNGMPNGKMIQVDESIADKSFDIAHGFTKEGFGRKELCTYMRYLDYLFESGKTSYVPHYRT</sequence>
<dbReference type="GeneID" id="68108833"/>
<feature type="domain" description="Class II aldolase/adducin N-terminal" evidence="1">
    <location>
        <begin position="152"/>
        <end position="338"/>
    </location>
</feature>
<dbReference type="NCBIfam" id="NF005451">
    <property type="entry name" value="PRK07044.1"/>
    <property type="match status" value="1"/>
</dbReference>
<keyword evidence="3" id="KW-1185">Reference proteome</keyword>
<dbReference type="VEuPathDB" id="AmoebaDB:FDP41_001615"/>
<dbReference type="OrthoDB" id="3238794at2759"/>
<dbReference type="SMART" id="SM01007">
    <property type="entry name" value="Aldolase_II"/>
    <property type="match status" value="1"/>
</dbReference>
<dbReference type="InterPro" id="IPR036409">
    <property type="entry name" value="Aldolase_II/adducin_N_sf"/>
</dbReference>
<dbReference type="EMBL" id="VFQX01000027">
    <property type="protein sequence ID" value="KAF0979272.1"/>
    <property type="molecule type" value="Genomic_DNA"/>
</dbReference>
<dbReference type="AlphaFoldDB" id="A0A6A5BX97"/>
<dbReference type="Gene3D" id="3.40.225.10">
    <property type="entry name" value="Class II aldolase/adducin N-terminal domain"/>
    <property type="match status" value="1"/>
</dbReference>
<dbReference type="SUPFAM" id="SSF53639">
    <property type="entry name" value="AraD/HMP-PK domain-like"/>
    <property type="match status" value="1"/>
</dbReference>
<dbReference type="VEuPathDB" id="AmoebaDB:NfTy_054160"/>
<organism evidence="2 3">
    <name type="scientific">Naegleria fowleri</name>
    <name type="common">Brain eating amoeba</name>
    <dbReference type="NCBI Taxonomy" id="5763"/>
    <lineage>
        <taxon>Eukaryota</taxon>
        <taxon>Discoba</taxon>
        <taxon>Heterolobosea</taxon>
        <taxon>Tetramitia</taxon>
        <taxon>Eutetramitia</taxon>
        <taxon>Vahlkampfiidae</taxon>
        <taxon>Naegleria</taxon>
    </lineage>
</organism>
<name>A0A6A5BX97_NAEFO</name>
<dbReference type="Pfam" id="PF00596">
    <property type="entry name" value="Aldolase_II"/>
    <property type="match status" value="1"/>
</dbReference>
<evidence type="ECO:0000259" key="1">
    <source>
        <dbReference type="SMART" id="SM01007"/>
    </source>
</evidence>
<evidence type="ECO:0000313" key="2">
    <source>
        <dbReference type="EMBL" id="KAF0979272.1"/>
    </source>
</evidence>
<dbReference type="PANTHER" id="PTHR10672">
    <property type="entry name" value="ADDUCIN"/>
    <property type="match status" value="1"/>
</dbReference>
<protein>
    <recommendedName>
        <fullName evidence="1">Class II aldolase/adducin N-terminal domain-containing protein</fullName>
    </recommendedName>
</protein>
<comment type="caution">
    <text evidence="2">The sequence shown here is derived from an EMBL/GenBank/DDBJ whole genome shotgun (WGS) entry which is preliminary data.</text>
</comment>
<dbReference type="RefSeq" id="XP_044563985.1">
    <property type="nucleotide sequence ID" value="XM_044704719.1"/>
</dbReference>
<gene>
    <name evidence="2" type="ORF">FDP41_001615</name>
</gene>
<accession>A0A6A5BX97</accession>
<proteinExistence type="predicted"/>
<dbReference type="Proteomes" id="UP000444721">
    <property type="component" value="Unassembled WGS sequence"/>
</dbReference>
<dbReference type="GO" id="GO:0005856">
    <property type="term" value="C:cytoskeleton"/>
    <property type="evidence" value="ECO:0007669"/>
    <property type="project" value="TreeGrafter"/>
</dbReference>
<dbReference type="InterPro" id="IPR051017">
    <property type="entry name" value="Aldolase-II_Adducin_sf"/>
</dbReference>
<dbReference type="PANTHER" id="PTHR10672:SF3">
    <property type="entry name" value="PROTEIN HU-LI TAI SHAO"/>
    <property type="match status" value="1"/>
</dbReference>
<reference evidence="2 3" key="1">
    <citation type="journal article" date="2019" name="Sci. Rep.">
        <title>Nanopore sequencing improves the draft genome of the human pathogenic amoeba Naegleria fowleri.</title>
        <authorList>
            <person name="Liechti N."/>
            <person name="Schurch N."/>
            <person name="Bruggmann R."/>
            <person name="Wittwer M."/>
        </authorList>
    </citation>
    <scope>NUCLEOTIDE SEQUENCE [LARGE SCALE GENOMIC DNA]</scope>
    <source>
        <strain evidence="2 3">ATCC 30894</strain>
    </source>
</reference>
<evidence type="ECO:0000313" key="3">
    <source>
        <dbReference type="Proteomes" id="UP000444721"/>
    </source>
</evidence>
<dbReference type="GO" id="GO:0051015">
    <property type="term" value="F:actin filament binding"/>
    <property type="evidence" value="ECO:0007669"/>
    <property type="project" value="TreeGrafter"/>
</dbReference>
<dbReference type="InterPro" id="IPR001303">
    <property type="entry name" value="Aldolase_II/adducin_N"/>
</dbReference>
<dbReference type="VEuPathDB" id="AmoebaDB:NF0109840"/>